<dbReference type="PANTHER" id="PTHR46417">
    <property type="entry name" value="TRNA (GUANINE-N(1)-)-METHYLTRANSFERASE"/>
    <property type="match status" value="1"/>
</dbReference>
<dbReference type="InterPro" id="IPR029028">
    <property type="entry name" value="Alpha/beta_knot_MTases"/>
</dbReference>
<keyword evidence="8 15" id="KW-0489">Methyltransferase</keyword>
<comment type="catalytic activity">
    <reaction evidence="14 15 17">
        <text>guanosine(37) in tRNA + S-adenosyl-L-methionine = N(1)-methylguanosine(37) in tRNA + S-adenosyl-L-homocysteine + H(+)</text>
        <dbReference type="Rhea" id="RHEA:36899"/>
        <dbReference type="Rhea" id="RHEA-COMP:10145"/>
        <dbReference type="Rhea" id="RHEA-COMP:10147"/>
        <dbReference type="ChEBI" id="CHEBI:15378"/>
        <dbReference type="ChEBI" id="CHEBI:57856"/>
        <dbReference type="ChEBI" id="CHEBI:59789"/>
        <dbReference type="ChEBI" id="CHEBI:73542"/>
        <dbReference type="ChEBI" id="CHEBI:74269"/>
        <dbReference type="EC" id="2.1.1.228"/>
    </reaction>
</comment>
<keyword evidence="7 15" id="KW-0963">Cytoplasm</keyword>
<sequence>MHFDIITIFPRIFDSYFGESILKRAQKKKLIEIHAHDLRAYTRDTHKKTDNTPYGGGAGMVMIAEPILRAVEAVVHPVIRRGARLSRAKSKIILLSAKGTMFNQKMAHHWSQKYHRIVFVTGRYEGIDERVATILKKEYGKNFEEVSIGPYVLTDGDVAAMVAISAVARLLPGVIRIESLQEESHLSILLKREPQLSTKNYQLQTNLEYPHYTRPEVLIYKNKKYSIPKVLLSGHHQKISLWRKSKMK</sequence>
<evidence type="ECO:0000256" key="12">
    <source>
        <dbReference type="ARBA" id="ARBA00029736"/>
    </source>
</evidence>
<dbReference type="Pfam" id="PF01746">
    <property type="entry name" value="tRNA_m1G_MT"/>
    <property type="match status" value="1"/>
</dbReference>
<dbReference type="STRING" id="1798338.A3J56_02990"/>
<evidence type="ECO:0000256" key="1">
    <source>
        <dbReference type="ARBA" id="ARBA00002634"/>
    </source>
</evidence>
<evidence type="ECO:0000313" key="20">
    <source>
        <dbReference type="Proteomes" id="UP000178406"/>
    </source>
</evidence>
<dbReference type="InterPro" id="IPR023148">
    <property type="entry name" value="tRNA_m1G_MeTrfase_C_sf"/>
</dbReference>
<evidence type="ECO:0000256" key="15">
    <source>
        <dbReference type="HAMAP-Rule" id="MF_00605"/>
    </source>
</evidence>
<dbReference type="GO" id="GO:0005829">
    <property type="term" value="C:cytosol"/>
    <property type="evidence" value="ECO:0007669"/>
    <property type="project" value="TreeGrafter"/>
</dbReference>
<organism evidence="19 20">
    <name type="scientific">Candidatus Giovannonibacteria bacterium RIFCSPHIGHO2_02_FULL_46_20</name>
    <dbReference type="NCBI Taxonomy" id="1798338"/>
    <lineage>
        <taxon>Bacteria</taxon>
        <taxon>Candidatus Giovannoniibacteriota</taxon>
    </lineage>
</organism>
<dbReference type="AlphaFoldDB" id="A0A1F5WEE3"/>
<dbReference type="PIRSF" id="PIRSF000386">
    <property type="entry name" value="tRNA_mtase"/>
    <property type="match status" value="1"/>
</dbReference>
<feature type="binding site" evidence="15 16">
    <location>
        <position position="122"/>
    </location>
    <ligand>
        <name>S-adenosyl-L-methionine</name>
        <dbReference type="ChEBI" id="CHEBI:59789"/>
    </ligand>
</feature>
<comment type="similarity">
    <text evidence="3 15 17">Belongs to the RNA methyltransferase TrmD family.</text>
</comment>
<dbReference type="SUPFAM" id="SSF75217">
    <property type="entry name" value="alpha/beta knot"/>
    <property type="match status" value="1"/>
</dbReference>
<comment type="caution">
    <text evidence="15">Lacks conserved residue(s) required for the propagation of feature annotation.</text>
</comment>
<accession>A0A1F5WEE3</accession>
<reference evidence="19 20" key="1">
    <citation type="journal article" date="2016" name="Nat. Commun.">
        <title>Thousands of microbial genomes shed light on interconnected biogeochemical processes in an aquifer system.</title>
        <authorList>
            <person name="Anantharaman K."/>
            <person name="Brown C.T."/>
            <person name="Hug L.A."/>
            <person name="Sharon I."/>
            <person name="Castelle C.J."/>
            <person name="Probst A.J."/>
            <person name="Thomas B.C."/>
            <person name="Singh A."/>
            <person name="Wilkins M.J."/>
            <person name="Karaoz U."/>
            <person name="Brodie E.L."/>
            <person name="Williams K.H."/>
            <person name="Hubbard S.S."/>
            <person name="Banfield J.F."/>
        </authorList>
    </citation>
    <scope>NUCLEOTIDE SEQUENCE [LARGE SCALE GENOMIC DNA]</scope>
</reference>
<evidence type="ECO:0000256" key="8">
    <source>
        <dbReference type="ARBA" id="ARBA00022603"/>
    </source>
</evidence>
<evidence type="ECO:0000313" key="19">
    <source>
        <dbReference type="EMBL" id="OGF73995.1"/>
    </source>
</evidence>
<dbReference type="InterPro" id="IPR016009">
    <property type="entry name" value="tRNA_MeTrfase_TRMD/TRM10"/>
</dbReference>
<name>A0A1F5WEE3_9BACT</name>
<keyword evidence="9 15" id="KW-0808">Transferase</keyword>
<keyword evidence="11 15" id="KW-0819">tRNA processing</keyword>
<evidence type="ECO:0000256" key="13">
    <source>
        <dbReference type="ARBA" id="ARBA00033392"/>
    </source>
</evidence>
<comment type="function">
    <text evidence="1 15 17">Specifically methylates guanosine-37 in various tRNAs.</text>
</comment>
<keyword evidence="10 15" id="KW-0949">S-adenosyl-L-methionine</keyword>
<dbReference type="EC" id="2.1.1.228" evidence="5 15"/>
<evidence type="ECO:0000256" key="9">
    <source>
        <dbReference type="ARBA" id="ARBA00022679"/>
    </source>
</evidence>
<dbReference type="EMBL" id="MFHQ01000032">
    <property type="protein sequence ID" value="OGF73995.1"/>
    <property type="molecule type" value="Genomic_DNA"/>
</dbReference>
<gene>
    <name evidence="15" type="primary">trmD</name>
    <name evidence="19" type="ORF">A3J56_02990</name>
</gene>
<evidence type="ECO:0000256" key="14">
    <source>
        <dbReference type="ARBA" id="ARBA00047783"/>
    </source>
</evidence>
<comment type="caution">
    <text evidence="19">The sequence shown here is derived from an EMBL/GenBank/DDBJ whole genome shotgun (WGS) entry which is preliminary data.</text>
</comment>
<dbReference type="HAMAP" id="MF_00605">
    <property type="entry name" value="TrmD"/>
    <property type="match status" value="1"/>
</dbReference>
<dbReference type="Gene3D" id="3.40.1280.10">
    <property type="match status" value="1"/>
</dbReference>
<comment type="subunit">
    <text evidence="4 15 17">Homodimer.</text>
</comment>
<evidence type="ECO:0000256" key="17">
    <source>
        <dbReference type="RuleBase" id="RU003464"/>
    </source>
</evidence>
<evidence type="ECO:0000256" key="3">
    <source>
        <dbReference type="ARBA" id="ARBA00007630"/>
    </source>
</evidence>
<evidence type="ECO:0000256" key="6">
    <source>
        <dbReference type="ARBA" id="ARBA00014679"/>
    </source>
</evidence>
<evidence type="ECO:0000256" key="10">
    <source>
        <dbReference type="ARBA" id="ARBA00022691"/>
    </source>
</evidence>
<dbReference type="Proteomes" id="UP000178406">
    <property type="component" value="Unassembled WGS sequence"/>
</dbReference>
<protein>
    <recommendedName>
        <fullName evidence="6 15">tRNA (guanine-N(1)-)-methyltransferase</fullName>
        <ecNumber evidence="5 15">2.1.1.228</ecNumber>
    </recommendedName>
    <alternativeName>
        <fullName evidence="12 15">M1G-methyltransferase</fullName>
    </alternativeName>
    <alternativeName>
        <fullName evidence="13 15">tRNA [GM37] methyltransferase</fullName>
    </alternativeName>
</protein>
<evidence type="ECO:0000256" key="4">
    <source>
        <dbReference type="ARBA" id="ARBA00011738"/>
    </source>
</evidence>
<dbReference type="InterPro" id="IPR002649">
    <property type="entry name" value="tRNA_m1G_MeTrfase_TrmD"/>
</dbReference>
<feature type="domain" description="tRNA methyltransferase TRMD/TRM10-type" evidence="18">
    <location>
        <begin position="1"/>
        <end position="246"/>
    </location>
</feature>
<dbReference type="NCBIfam" id="TIGR00088">
    <property type="entry name" value="trmD"/>
    <property type="match status" value="1"/>
</dbReference>
<evidence type="ECO:0000256" key="2">
    <source>
        <dbReference type="ARBA" id="ARBA00004496"/>
    </source>
</evidence>
<evidence type="ECO:0000259" key="18">
    <source>
        <dbReference type="Pfam" id="PF01746"/>
    </source>
</evidence>
<dbReference type="Gene3D" id="1.10.1270.20">
    <property type="entry name" value="tRNA(m1g37)methyltransferase, domain 2"/>
    <property type="match status" value="1"/>
</dbReference>
<comment type="subcellular location">
    <subcellularLocation>
        <location evidence="2 15 17">Cytoplasm</location>
    </subcellularLocation>
</comment>
<dbReference type="GO" id="GO:0052906">
    <property type="term" value="F:tRNA (guanine(37)-N1)-methyltransferase activity"/>
    <property type="evidence" value="ECO:0007669"/>
    <property type="project" value="UniProtKB-UniRule"/>
</dbReference>
<evidence type="ECO:0000256" key="16">
    <source>
        <dbReference type="PIRSR" id="PIRSR000386-1"/>
    </source>
</evidence>
<evidence type="ECO:0000256" key="7">
    <source>
        <dbReference type="ARBA" id="ARBA00022490"/>
    </source>
</evidence>
<proteinExistence type="inferred from homology"/>
<evidence type="ECO:0000256" key="5">
    <source>
        <dbReference type="ARBA" id="ARBA00012807"/>
    </source>
</evidence>
<evidence type="ECO:0000256" key="11">
    <source>
        <dbReference type="ARBA" id="ARBA00022694"/>
    </source>
</evidence>
<dbReference type="NCBIfam" id="NF000648">
    <property type="entry name" value="PRK00026.1"/>
    <property type="match status" value="1"/>
</dbReference>
<dbReference type="GO" id="GO:0002939">
    <property type="term" value="P:tRNA N1-guanine methylation"/>
    <property type="evidence" value="ECO:0007669"/>
    <property type="project" value="TreeGrafter"/>
</dbReference>
<dbReference type="PANTHER" id="PTHR46417:SF1">
    <property type="entry name" value="TRNA (GUANINE-N(1)-)-METHYLTRANSFERASE"/>
    <property type="match status" value="1"/>
</dbReference>
<dbReference type="InterPro" id="IPR029026">
    <property type="entry name" value="tRNA_m1G_MTases_N"/>
</dbReference>